<dbReference type="InterPro" id="IPR041078">
    <property type="entry name" value="Plavaka"/>
</dbReference>
<dbReference type="Pfam" id="PF18759">
    <property type="entry name" value="Plavaka"/>
    <property type="match status" value="1"/>
</dbReference>
<gene>
    <name evidence="2" type="ORF">LshimejAT787_0411460</name>
</gene>
<protein>
    <submittedName>
        <fullName evidence="2">Uncharacterized protein</fullName>
    </submittedName>
</protein>
<sequence>MRLHPYLDGRPCDEFGNDLPPGAPPPLRTSGRTADDFYPYASRAEFELADFLFREEQMSGKKITQLMDIWATFNANNQDPDETDVSAPPPPFANAADLYNTIDSTELGDIPWQAFSIKYDGELPDNVPPPSWMTKPYEVWFRDPLKIFEDQIGCADFDGDIDYAPYQEFGPDGKRRYKDMMGANFVFEQSDIIAEDPETHGATFVPVILGSDKTTVSVATGQNEYYPLYAGIGNIKNHVRRAHRNALSLIGFLAIPKADRKHQNSVEFRTFRRQLFHSSLARIFNSLKPWMTTPRVTRCADGYYRRVIYGFGPYIADYPEQALLACVVSGWCPKCTALATNLDDDQTAIPRSQEHTNQLQEAFADEVKVLWDGYGIVSDVVPFTTHFPRADIHKMLSPDLLHQIIKGTFKDHLVLWVGEYLELVHGKSRANEILADIDRRIAAAPAFPGLRRFPEGRGFKQWTGDDSKALMKVYLPAIAGHVPGQIVRTISAFLEVCYLVRRSDITEDTLEAIDTALARFHLERQIFITSGVREDFSLPRQHSLVHYRHLIQQFGAPNGLCSSITESKHIKAVKEPWRRSNRHQPLGQMLLTNQRMDKLAAARVDFEARGMLDGHFATPHPTPLGPSPPPPTQIEDDDVEADQGMTSLGDVQLAKTPARKYPKSLGRLATFIRQPKLQEYVRRFLYDQLNPTSEVIGMEVDVNLCPAVPTSTRVDVFHSAISTFYAPSDLSGIGGMHRERIRATPSWKKGRGRFDCVFVETGGEDNLVGFRGLHVARVLLFFSFDFNGTMYRCALVQWFTTFGQAPCEDTGLWRVKPDTDARGRRLTSVIHIDSILRGAHLIGYYGDRMLPTSFSYTDTLHSFPLFYVSKYIDHHSHEIAF</sequence>
<accession>A0A9P3UNP4</accession>
<reference evidence="2" key="1">
    <citation type="submission" date="2022-07" db="EMBL/GenBank/DDBJ databases">
        <title>The genome of Lyophyllum shimeji provides insight into the initial evolution of ectomycorrhizal fungal genome.</title>
        <authorList>
            <person name="Kobayashi Y."/>
            <person name="Shibata T."/>
            <person name="Hirakawa H."/>
            <person name="Shigenobu S."/>
            <person name="Nishiyama T."/>
            <person name="Yamada A."/>
            <person name="Hasebe M."/>
            <person name="Kawaguchi M."/>
        </authorList>
    </citation>
    <scope>NUCLEOTIDE SEQUENCE</scope>
    <source>
        <strain evidence="2">AT787</strain>
    </source>
</reference>
<proteinExistence type="predicted"/>
<dbReference type="EMBL" id="BRPK01000004">
    <property type="protein sequence ID" value="GLB38095.1"/>
    <property type="molecule type" value="Genomic_DNA"/>
</dbReference>
<comment type="caution">
    <text evidence="2">The sequence shown here is derived from an EMBL/GenBank/DDBJ whole genome shotgun (WGS) entry which is preliminary data.</text>
</comment>
<evidence type="ECO:0000256" key="1">
    <source>
        <dbReference type="SAM" id="MobiDB-lite"/>
    </source>
</evidence>
<dbReference type="AlphaFoldDB" id="A0A9P3UNP4"/>
<evidence type="ECO:0000313" key="2">
    <source>
        <dbReference type="EMBL" id="GLB38095.1"/>
    </source>
</evidence>
<dbReference type="Proteomes" id="UP001063166">
    <property type="component" value="Unassembled WGS sequence"/>
</dbReference>
<name>A0A9P3UNP4_LYOSH</name>
<dbReference type="OrthoDB" id="3199698at2759"/>
<evidence type="ECO:0000313" key="3">
    <source>
        <dbReference type="Proteomes" id="UP001063166"/>
    </source>
</evidence>
<feature type="compositionally biased region" description="Basic and acidic residues" evidence="1">
    <location>
        <begin position="1"/>
        <end position="13"/>
    </location>
</feature>
<feature type="region of interest" description="Disordered" evidence="1">
    <location>
        <begin position="1"/>
        <end position="31"/>
    </location>
</feature>
<keyword evidence="3" id="KW-1185">Reference proteome</keyword>
<feature type="compositionally biased region" description="Pro residues" evidence="1">
    <location>
        <begin position="620"/>
        <end position="632"/>
    </location>
</feature>
<organism evidence="2 3">
    <name type="scientific">Lyophyllum shimeji</name>
    <name type="common">Hon-shimeji</name>
    <name type="synonym">Tricholoma shimeji</name>
    <dbReference type="NCBI Taxonomy" id="47721"/>
    <lineage>
        <taxon>Eukaryota</taxon>
        <taxon>Fungi</taxon>
        <taxon>Dikarya</taxon>
        <taxon>Basidiomycota</taxon>
        <taxon>Agaricomycotina</taxon>
        <taxon>Agaricomycetes</taxon>
        <taxon>Agaricomycetidae</taxon>
        <taxon>Agaricales</taxon>
        <taxon>Tricholomatineae</taxon>
        <taxon>Lyophyllaceae</taxon>
        <taxon>Lyophyllum</taxon>
    </lineage>
</organism>
<feature type="region of interest" description="Disordered" evidence="1">
    <location>
        <begin position="615"/>
        <end position="635"/>
    </location>
</feature>